<dbReference type="AlphaFoldDB" id="A0A8B4IBA8"/>
<protein>
    <submittedName>
        <fullName evidence="6">IclR family transcriptional regulator</fullName>
    </submittedName>
</protein>
<feature type="domain" description="HTH iclR-type" evidence="4">
    <location>
        <begin position="67"/>
        <end position="126"/>
    </location>
</feature>
<dbReference type="Gene3D" id="3.30.450.40">
    <property type="match status" value="1"/>
</dbReference>
<dbReference type="GO" id="GO:0003700">
    <property type="term" value="F:DNA-binding transcription factor activity"/>
    <property type="evidence" value="ECO:0007669"/>
    <property type="project" value="TreeGrafter"/>
</dbReference>
<keyword evidence="2" id="KW-0238">DNA-binding</keyword>
<dbReference type="PANTHER" id="PTHR30136:SF35">
    <property type="entry name" value="HTH-TYPE TRANSCRIPTIONAL REGULATOR RV1719"/>
    <property type="match status" value="1"/>
</dbReference>
<dbReference type="InterPro" id="IPR029016">
    <property type="entry name" value="GAF-like_dom_sf"/>
</dbReference>
<gene>
    <name evidence="6" type="primary">kdgR_2</name>
    <name evidence="6" type="ORF">NCTC10038_04610</name>
</gene>
<keyword evidence="1" id="KW-0805">Transcription regulation</keyword>
<dbReference type="GO" id="GO:0045892">
    <property type="term" value="P:negative regulation of DNA-templated transcription"/>
    <property type="evidence" value="ECO:0007669"/>
    <property type="project" value="TreeGrafter"/>
</dbReference>
<evidence type="ECO:0000256" key="2">
    <source>
        <dbReference type="ARBA" id="ARBA00023125"/>
    </source>
</evidence>
<feature type="domain" description="IclR-ED" evidence="5">
    <location>
        <begin position="127"/>
        <end position="315"/>
    </location>
</feature>
<dbReference type="Pfam" id="PF09339">
    <property type="entry name" value="HTH_IclR"/>
    <property type="match status" value="1"/>
</dbReference>
<dbReference type="PROSITE" id="PS51077">
    <property type="entry name" value="HTH_ICLR"/>
    <property type="match status" value="1"/>
</dbReference>
<evidence type="ECO:0000313" key="7">
    <source>
        <dbReference type="Proteomes" id="UP000248640"/>
    </source>
</evidence>
<dbReference type="SMART" id="SM00346">
    <property type="entry name" value="HTH_ICLR"/>
    <property type="match status" value="1"/>
</dbReference>
<dbReference type="SUPFAM" id="SSF46785">
    <property type="entry name" value="Winged helix' DNA-binding domain"/>
    <property type="match status" value="1"/>
</dbReference>
<dbReference type="InterPro" id="IPR050707">
    <property type="entry name" value="HTH_MetabolicPath_Reg"/>
</dbReference>
<dbReference type="InterPro" id="IPR005471">
    <property type="entry name" value="Tscrpt_reg_IclR_N"/>
</dbReference>
<proteinExistence type="predicted"/>
<dbReference type="GO" id="GO:0003677">
    <property type="term" value="F:DNA binding"/>
    <property type="evidence" value="ECO:0007669"/>
    <property type="project" value="UniProtKB-KW"/>
</dbReference>
<accession>A0A8B4IBA8</accession>
<evidence type="ECO:0000256" key="3">
    <source>
        <dbReference type="ARBA" id="ARBA00023163"/>
    </source>
</evidence>
<dbReference type="InterPro" id="IPR036390">
    <property type="entry name" value="WH_DNA-bd_sf"/>
</dbReference>
<dbReference type="InterPro" id="IPR036388">
    <property type="entry name" value="WH-like_DNA-bd_sf"/>
</dbReference>
<dbReference type="Gene3D" id="1.10.10.10">
    <property type="entry name" value="Winged helix-like DNA-binding domain superfamily/Winged helix DNA-binding domain"/>
    <property type="match status" value="1"/>
</dbReference>
<sequence>MLANAVYQTQMCKLTYRIREQACSHSWISTVLRFSICHNGAVFVLPNRPDMQENAHTPVKDAAPTGTQTLLRGLGVVQAVAAGARDLKEIARRIGTTRSTTHRLASCLVEERYLRVVPQVGYLLGPKLIELGFQAREELPLVSLAVPYLDELSALTGDTIHLAIREYDDVLYLHKNPGRNGPEMRSRVGHRMPLARTGIGKALLLDDAVEEWQRLYEVSLPAGGKSLQWPQHPEQSWAQFEQRMREYVVGGYAFDLEDNEPSIRCVAAPVRDASRRIVAGISIASTVPYMPLEKMAELIPVIKQVAARLSAELGAKA</sequence>
<dbReference type="Pfam" id="PF01614">
    <property type="entry name" value="IclR_C"/>
    <property type="match status" value="1"/>
</dbReference>
<evidence type="ECO:0000256" key="1">
    <source>
        <dbReference type="ARBA" id="ARBA00023015"/>
    </source>
</evidence>
<reference evidence="6 7" key="1">
    <citation type="submission" date="2018-06" db="EMBL/GenBank/DDBJ databases">
        <authorList>
            <consortium name="Pathogen Informatics"/>
            <person name="Doyle S."/>
        </authorList>
    </citation>
    <scope>NUCLEOTIDE SEQUENCE [LARGE SCALE GENOMIC DNA]</scope>
    <source>
        <strain evidence="6 7">NCTC10038</strain>
    </source>
</reference>
<dbReference type="PROSITE" id="PS51078">
    <property type="entry name" value="ICLR_ED"/>
    <property type="match status" value="1"/>
</dbReference>
<name>A0A8B4IBA8_PSEFL</name>
<evidence type="ECO:0000313" key="6">
    <source>
        <dbReference type="EMBL" id="SQF93147.1"/>
    </source>
</evidence>
<evidence type="ECO:0000259" key="4">
    <source>
        <dbReference type="PROSITE" id="PS51077"/>
    </source>
</evidence>
<keyword evidence="3" id="KW-0804">Transcription</keyword>
<dbReference type="InterPro" id="IPR014757">
    <property type="entry name" value="Tscrpt_reg_IclR_C"/>
</dbReference>
<evidence type="ECO:0000259" key="5">
    <source>
        <dbReference type="PROSITE" id="PS51078"/>
    </source>
</evidence>
<organism evidence="6 7">
    <name type="scientific">Pseudomonas fluorescens</name>
    <dbReference type="NCBI Taxonomy" id="294"/>
    <lineage>
        <taxon>Bacteria</taxon>
        <taxon>Pseudomonadati</taxon>
        <taxon>Pseudomonadota</taxon>
        <taxon>Gammaproteobacteria</taxon>
        <taxon>Pseudomonadales</taxon>
        <taxon>Pseudomonadaceae</taxon>
        <taxon>Pseudomonas</taxon>
    </lineage>
</organism>
<dbReference type="Proteomes" id="UP000248640">
    <property type="component" value="Chromosome 1"/>
</dbReference>
<dbReference type="PANTHER" id="PTHR30136">
    <property type="entry name" value="HELIX-TURN-HELIX TRANSCRIPTIONAL REGULATOR, ICLR FAMILY"/>
    <property type="match status" value="1"/>
</dbReference>
<dbReference type="SUPFAM" id="SSF55781">
    <property type="entry name" value="GAF domain-like"/>
    <property type="match status" value="1"/>
</dbReference>
<dbReference type="EMBL" id="LS483372">
    <property type="protein sequence ID" value="SQF93147.1"/>
    <property type="molecule type" value="Genomic_DNA"/>
</dbReference>